<keyword evidence="1" id="KW-0812">Transmembrane</keyword>
<proteinExistence type="predicted"/>
<dbReference type="Proteomes" id="UP000199548">
    <property type="component" value="Unassembled WGS sequence"/>
</dbReference>
<reference evidence="2 3" key="1">
    <citation type="submission" date="2016-10" db="EMBL/GenBank/DDBJ databases">
        <authorList>
            <person name="de Groot N.N."/>
        </authorList>
    </citation>
    <scope>NUCLEOTIDE SEQUENCE [LARGE SCALE GENOMIC DNA]</scope>
    <source>
        <strain evidence="2 3">LMG 23650</strain>
    </source>
</reference>
<dbReference type="OrthoDB" id="7062026at2"/>
<feature type="transmembrane region" description="Helical" evidence="1">
    <location>
        <begin position="175"/>
        <end position="194"/>
    </location>
</feature>
<sequence length="212" mass="23907">MKNPLRYLSALGVNLVLPWLAYHLAFPHWGYVGALVASAVPLLAWITWDLVRLRHFDALSAVVLAGIALSLLVMAFVDWPAMHAAGDPMVSGMIGVAFLVSLLLPRPMVYYLARSTFARESANGAIRFERRWRERPELAGMVRHMTIVWGVGLIVENVMRSWVALTWTDRQHAAIASALIRYVVFGGLMLWTIWQRRSYRHSVQQRAGGLDD</sequence>
<evidence type="ECO:0000313" key="2">
    <source>
        <dbReference type="EMBL" id="SFJ13509.1"/>
    </source>
</evidence>
<feature type="transmembrane region" description="Helical" evidence="1">
    <location>
        <begin position="138"/>
        <end position="155"/>
    </location>
</feature>
<dbReference type="STRING" id="420953.SAMN05192543_105541"/>
<feature type="transmembrane region" description="Helical" evidence="1">
    <location>
        <begin position="7"/>
        <end position="25"/>
    </location>
</feature>
<accession>A0A1I3NWB1</accession>
<gene>
    <name evidence="2" type="ORF">SAMN05192543_105541</name>
</gene>
<keyword evidence="1" id="KW-1133">Transmembrane helix</keyword>
<organism evidence="2 3">
    <name type="scientific">Paraburkholderia megapolitana</name>
    <dbReference type="NCBI Taxonomy" id="420953"/>
    <lineage>
        <taxon>Bacteria</taxon>
        <taxon>Pseudomonadati</taxon>
        <taxon>Pseudomonadota</taxon>
        <taxon>Betaproteobacteria</taxon>
        <taxon>Burkholderiales</taxon>
        <taxon>Burkholderiaceae</taxon>
        <taxon>Paraburkholderia</taxon>
    </lineage>
</organism>
<feature type="transmembrane region" description="Helical" evidence="1">
    <location>
        <begin position="31"/>
        <end position="51"/>
    </location>
</feature>
<keyword evidence="3" id="KW-1185">Reference proteome</keyword>
<protein>
    <recommendedName>
        <fullName evidence="4">Intracellular septation protein A</fullName>
    </recommendedName>
</protein>
<dbReference type="EMBL" id="FOQU01000005">
    <property type="protein sequence ID" value="SFJ13509.1"/>
    <property type="molecule type" value="Genomic_DNA"/>
</dbReference>
<name>A0A1I3NWB1_9BURK</name>
<feature type="transmembrane region" description="Helical" evidence="1">
    <location>
        <begin position="58"/>
        <end position="77"/>
    </location>
</feature>
<evidence type="ECO:0000313" key="3">
    <source>
        <dbReference type="Proteomes" id="UP000199548"/>
    </source>
</evidence>
<dbReference type="AlphaFoldDB" id="A0A1I3NWB1"/>
<keyword evidence="1" id="KW-0472">Membrane</keyword>
<evidence type="ECO:0000256" key="1">
    <source>
        <dbReference type="SAM" id="Phobius"/>
    </source>
</evidence>
<feature type="transmembrane region" description="Helical" evidence="1">
    <location>
        <begin position="89"/>
        <end position="113"/>
    </location>
</feature>
<evidence type="ECO:0008006" key="4">
    <source>
        <dbReference type="Google" id="ProtNLM"/>
    </source>
</evidence>
<dbReference type="NCBIfam" id="NF041646">
    <property type="entry name" value="VC0807_fam"/>
    <property type="match status" value="1"/>
</dbReference>
<dbReference type="RefSeq" id="WP_091014516.1">
    <property type="nucleotide sequence ID" value="NZ_CP041745.1"/>
</dbReference>